<evidence type="ECO:0000256" key="1">
    <source>
        <dbReference type="ARBA" id="ARBA00007787"/>
    </source>
</evidence>
<dbReference type="EMBL" id="CP002098">
    <property type="protein sequence ID" value="ADM27097.1"/>
    <property type="molecule type" value="Genomic_DNA"/>
</dbReference>
<organism evidence="4 5">
    <name type="scientific">Ignisphaera aggregans (strain DSM 17230 / JCM 13409 / AQ1.S1)</name>
    <dbReference type="NCBI Taxonomy" id="583356"/>
    <lineage>
        <taxon>Archaea</taxon>
        <taxon>Thermoproteota</taxon>
        <taxon>Thermoprotei</taxon>
        <taxon>Desulfurococcales</taxon>
        <taxon>Desulfurococcaceae</taxon>
        <taxon>Ignisphaera</taxon>
    </lineage>
</organism>
<dbReference type="SUPFAM" id="SSF52833">
    <property type="entry name" value="Thioredoxin-like"/>
    <property type="match status" value="1"/>
</dbReference>
<comment type="similarity">
    <text evidence="1">Belongs to the glutaredoxin family.</text>
</comment>
<dbReference type="InterPro" id="IPR012336">
    <property type="entry name" value="Thioredoxin-like_fold"/>
</dbReference>
<dbReference type="InterPro" id="IPR036249">
    <property type="entry name" value="Thioredoxin-like_sf"/>
</dbReference>
<keyword evidence="2" id="KW-0812">Transmembrane</keyword>
<keyword evidence="2" id="KW-1133">Transmembrane helix</keyword>
<keyword evidence="5" id="KW-1185">Reference proteome</keyword>
<feature type="transmembrane region" description="Helical" evidence="2">
    <location>
        <begin position="12"/>
        <end position="31"/>
    </location>
</feature>
<dbReference type="Gene3D" id="3.40.30.10">
    <property type="entry name" value="Glutaredoxin"/>
    <property type="match status" value="1"/>
</dbReference>
<evidence type="ECO:0000259" key="3">
    <source>
        <dbReference type="Pfam" id="PF13462"/>
    </source>
</evidence>
<accession>E0SQM3</accession>
<evidence type="ECO:0000313" key="4">
    <source>
        <dbReference type="EMBL" id="ADM27097.1"/>
    </source>
</evidence>
<reference evidence="4 5" key="1">
    <citation type="journal article" date="2010" name="Stand. Genomic Sci.">
        <title>Complete genome sequence of Ignisphaera aggregans type strain (AQ1.S1).</title>
        <authorList>
            <person name="Goker M."/>
            <person name="Held B."/>
            <person name="Lapidus A."/>
            <person name="Nolan M."/>
            <person name="Spring S."/>
            <person name="Yasawong M."/>
            <person name="Lucas S."/>
            <person name="Glavina Del Rio T."/>
            <person name="Tice H."/>
            <person name="Cheng J.F."/>
            <person name="Goodwin L."/>
            <person name="Tapia R."/>
            <person name="Pitluck S."/>
            <person name="Liolios K."/>
            <person name="Ivanova N."/>
            <person name="Mavromatis K."/>
            <person name="Mikhailova N."/>
            <person name="Pati A."/>
            <person name="Chen A."/>
            <person name="Palaniappan K."/>
            <person name="Brambilla E."/>
            <person name="Land M."/>
            <person name="Hauser L."/>
            <person name="Chang Y.J."/>
            <person name="Jeffries C.D."/>
            <person name="Brettin T."/>
            <person name="Detter J.C."/>
            <person name="Han C."/>
            <person name="Rohde M."/>
            <person name="Sikorski J."/>
            <person name="Woyke T."/>
            <person name="Bristow J."/>
            <person name="Eisen J.A."/>
            <person name="Markowitz V."/>
            <person name="Hugenholtz P."/>
            <person name="Kyrpides N.C."/>
            <person name="Klenk H.P."/>
        </authorList>
    </citation>
    <scope>NUCLEOTIDE SEQUENCE [LARGE SCALE GENOMIC DNA]</scope>
    <source>
        <strain evidence="5">DSM 17230 / JCM 13409 / AQ1.S1</strain>
    </source>
</reference>
<dbReference type="KEGG" id="iag:Igag_0248"/>
<protein>
    <recommendedName>
        <fullName evidence="3">Thioredoxin-like fold domain-containing protein</fullName>
    </recommendedName>
</protein>
<keyword evidence="2" id="KW-0472">Membrane</keyword>
<dbReference type="AlphaFoldDB" id="E0SQM3"/>
<proteinExistence type="inferred from homology"/>
<name>E0SQM3_IGNAA</name>
<feature type="domain" description="Thioredoxin-like fold" evidence="3">
    <location>
        <begin position="198"/>
        <end position="349"/>
    </location>
</feature>
<evidence type="ECO:0000313" key="5">
    <source>
        <dbReference type="Proteomes" id="UP000001304"/>
    </source>
</evidence>
<dbReference type="BioCyc" id="IAGG583356:GHAH-260-MONOMER"/>
<gene>
    <name evidence="4" type="ordered locus">Igag_0248</name>
</gene>
<dbReference type="Pfam" id="PF13462">
    <property type="entry name" value="Thioredoxin_4"/>
    <property type="match status" value="1"/>
</dbReference>
<dbReference type="HOGENOM" id="CLU_730773_0_0_2"/>
<sequence length="378" mass="43185">MVWCKYLEIKYKLLIVISVILVIVIIGILFIKMGIPLQLFQQNTTTSTTLSTTVSTITKTNLAKLPDNTFFVIYLYNKPNLTIYNEVSNVFSKAIAVNSSNAINVTFNVNLVRYSDLPIQLKQYLSNYTVYPVIGIVSSKLDKDKAKIIPLIFDEINGTFIVKKDLLSYLYYYWGFTSIGEKIVIETNVMPSHDITYTPIYGLPNARYYLFIYEDIYCPYCAKFYVETIPEISNLIANGTIAIIPKNLIVHSGVEPIHRYLIAVYLESRNASAVFKVIEILYKQVYDYSFKDQSIGLPDMEQVRNIVKEIVGVDPNVEQYNDTISKILLEDSSEAVENYWIYGTPGFVLWDREKGYGIIFVGFRSSSDIISIINSINK</sequence>
<dbReference type="Proteomes" id="UP000001304">
    <property type="component" value="Chromosome"/>
</dbReference>
<evidence type="ECO:0000256" key="2">
    <source>
        <dbReference type="SAM" id="Phobius"/>
    </source>
</evidence>
<dbReference type="STRING" id="583356.Igag_0248"/>